<dbReference type="PANTHER" id="PTHR30175">
    <property type="entry name" value="PHOSPHOTRANSFERASE SYSTEM TRANSPORT PROTEIN"/>
    <property type="match status" value="1"/>
</dbReference>
<feature type="transmembrane region" description="Helical" evidence="18">
    <location>
        <begin position="442"/>
        <end position="463"/>
    </location>
</feature>
<evidence type="ECO:0000313" key="23">
    <source>
        <dbReference type="Proteomes" id="UP000033166"/>
    </source>
</evidence>
<keyword evidence="6" id="KW-0598">Phosphotransferase system</keyword>
<feature type="transmembrane region" description="Helical" evidence="18">
    <location>
        <begin position="102"/>
        <end position="124"/>
    </location>
</feature>
<keyword evidence="8" id="KW-0418">Kinase</keyword>
<dbReference type="STRING" id="1364.LP2241_20187"/>
<dbReference type="SUPFAM" id="SSF51261">
    <property type="entry name" value="Duplicated hybrid motif"/>
    <property type="match status" value="1"/>
</dbReference>
<keyword evidence="3" id="KW-1003">Cell membrane</keyword>
<dbReference type="SUPFAM" id="SSF55604">
    <property type="entry name" value="Glucose permease domain IIB"/>
    <property type="match status" value="1"/>
</dbReference>
<sequence length="645" mass="69250">MTEYQNLNETILKNIGGKENISGLAHCMTRLRFRLKDESKANTEVIKKLSGVVTVVQSGGQYQVVIGNHVSEVYKEFVVMAGIQDAAQSELREDKPKGVLNNFIDIVSGIFTPVISVLMAAGMIKGLVALLSAFKLLEPTSGTFIILSATGDGLFYFFPLFLGYTGSKKFGGKPFIGMAIGAALVYPTITATMANGDALFTLFRGTVIESPVYVTFLGIPVILMSYTSSVVPIIAGTYLAAKLEGVFNRVIPRLVRSFFVSFLTLIITVPLVFLIVGPLTTWLGLFLGQLLSASYNLSPILSGILIGGFWQVFIMFGLHWGFIPIALNNLATLGYDVVMISGATTPLAMAGVTLGVMLKTKNKKLKEIALPAFLSSLFGVTEPALYGVTLPRKKVFYTTSVAVAMGGAIMGVFKTRSHINGGTGIFALPKFINPTTGFDKSFIGFALACVVAFGAGFLITYFYSYDPKVDEEDTAVTKTKPDDSSPTNGMITPSAEHEILSPVKGEIIPLDQLKDAAFSTGLLGDGLGIIPSEGKVYAPEDGEVTVLFPTNHAIGMLLDSGIELLVHVGMDTVDLTGNYFEPLVKQGDKFKKGQVLLTFDIEATEKAGYGLETPVIVTNTKEVLDVLKTDEKNVDTSDVLLTIIT</sequence>
<feature type="transmembrane region" description="Helical" evidence="18">
    <location>
        <begin position="175"/>
        <end position="194"/>
    </location>
</feature>
<evidence type="ECO:0000256" key="2">
    <source>
        <dbReference type="ARBA" id="ARBA00022448"/>
    </source>
</evidence>
<dbReference type="InterPro" id="IPR003352">
    <property type="entry name" value="PTS_EIIC"/>
</dbReference>
<comment type="function">
    <text evidence="12">The phosphoenolpyruvate-dependent sugar phosphotransferase system (sugar PTS), a major carbohydrate active transport system, catalyzes the phosphorylation of incoming sugar substrates concomitantly with their translocation across the cell membrane. This system is involved in sucrose transport.</text>
</comment>
<dbReference type="InterPro" id="IPR036878">
    <property type="entry name" value="Glu_permease_IIB"/>
</dbReference>
<dbReference type="NCBIfam" id="TIGR00826">
    <property type="entry name" value="EIIB_glc"/>
    <property type="match status" value="1"/>
</dbReference>
<dbReference type="FunFam" id="3.30.1360.60:FF:000001">
    <property type="entry name" value="PTS system glucose-specific IIBC component PtsG"/>
    <property type="match status" value="1"/>
</dbReference>
<evidence type="ECO:0000256" key="3">
    <source>
        <dbReference type="ARBA" id="ARBA00022475"/>
    </source>
</evidence>
<evidence type="ECO:0000259" key="19">
    <source>
        <dbReference type="PROSITE" id="PS51093"/>
    </source>
</evidence>
<dbReference type="RefSeq" id="WP_047914980.1">
    <property type="nucleotide sequence ID" value="NZ_LN774769.1"/>
</dbReference>
<dbReference type="GO" id="GO:0008982">
    <property type="term" value="F:protein-N(PI)-phosphohistidine-sugar phosphotransferase activity"/>
    <property type="evidence" value="ECO:0007669"/>
    <property type="project" value="InterPro"/>
</dbReference>
<feature type="transmembrane region" description="Helical" evidence="18">
    <location>
        <begin position="144"/>
        <end position="163"/>
    </location>
</feature>
<dbReference type="PANTHER" id="PTHR30175:SF1">
    <property type="entry name" value="PTS SYSTEM ARBUTIN-, CELLOBIOSE-, AND SALICIN-SPECIFIC EIIBC COMPONENT-RELATED"/>
    <property type="match status" value="1"/>
</dbReference>
<feature type="active site" description="Phosphocysteine intermediate; for EIIB activity" evidence="16">
    <location>
        <position position="27"/>
    </location>
</feature>
<dbReference type="InterPro" id="IPR001127">
    <property type="entry name" value="PTS_EIIA_1_perm"/>
</dbReference>
<dbReference type="InterPro" id="IPR001996">
    <property type="entry name" value="PTS_IIB_1"/>
</dbReference>
<feature type="region of interest" description="Disordered" evidence="17">
    <location>
        <begin position="474"/>
        <end position="495"/>
    </location>
</feature>
<dbReference type="EC" id="2.7.1.211" evidence="11"/>
<dbReference type="KEGG" id="lpk:LACPI_0537"/>
<keyword evidence="10 18" id="KW-0472">Membrane</keyword>
<evidence type="ECO:0000256" key="7">
    <source>
        <dbReference type="ARBA" id="ARBA00022692"/>
    </source>
</evidence>
<dbReference type="GO" id="GO:0005886">
    <property type="term" value="C:plasma membrane"/>
    <property type="evidence" value="ECO:0007669"/>
    <property type="project" value="UniProtKB-SubCell"/>
</dbReference>
<evidence type="ECO:0000256" key="16">
    <source>
        <dbReference type="PROSITE-ProRule" id="PRU00421"/>
    </source>
</evidence>
<evidence type="ECO:0000313" key="22">
    <source>
        <dbReference type="EMBL" id="CEN27737.1"/>
    </source>
</evidence>
<evidence type="ECO:0000256" key="13">
    <source>
        <dbReference type="ARBA" id="ARBA00048931"/>
    </source>
</evidence>
<dbReference type="InterPro" id="IPR011297">
    <property type="entry name" value="PTS_IIABC_b_glu"/>
</dbReference>
<dbReference type="HOGENOM" id="CLU_012312_2_1_9"/>
<evidence type="ECO:0000256" key="12">
    <source>
        <dbReference type="ARBA" id="ARBA00045139"/>
    </source>
</evidence>
<dbReference type="Proteomes" id="UP000033166">
    <property type="component" value="Chromosome I"/>
</dbReference>
<dbReference type="NCBIfam" id="TIGR00830">
    <property type="entry name" value="PTBA"/>
    <property type="match status" value="1"/>
</dbReference>
<evidence type="ECO:0000256" key="10">
    <source>
        <dbReference type="ARBA" id="ARBA00023136"/>
    </source>
</evidence>
<dbReference type="InterPro" id="IPR018113">
    <property type="entry name" value="PTrfase_EIIB_Cys"/>
</dbReference>
<dbReference type="InterPro" id="IPR011055">
    <property type="entry name" value="Dup_hybrid_motif"/>
</dbReference>
<dbReference type="InterPro" id="IPR050558">
    <property type="entry name" value="PTS_Sugar-Specific_Components"/>
</dbReference>
<feature type="transmembrane region" description="Helical" evidence="18">
    <location>
        <begin position="395"/>
        <end position="413"/>
    </location>
</feature>
<evidence type="ECO:0000256" key="15">
    <source>
        <dbReference type="ARBA" id="ARBA00081008"/>
    </source>
</evidence>
<name>A0A0D6DUX7_9LACT</name>
<dbReference type="NCBIfam" id="TIGR01995">
    <property type="entry name" value="PTS-II-ABC-beta"/>
    <property type="match status" value="1"/>
</dbReference>
<dbReference type="Gene3D" id="3.30.1360.60">
    <property type="entry name" value="Glucose permease domain IIB"/>
    <property type="match status" value="1"/>
</dbReference>
<dbReference type="Pfam" id="PF02378">
    <property type="entry name" value="PTS_EIIC"/>
    <property type="match status" value="1"/>
</dbReference>
<dbReference type="PROSITE" id="PS01035">
    <property type="entry name" value="PTS_EIIB_TYPE_1_CYS"/>
    <property type="match status" value="1"/>
</dbReference>
<gene>
    <name evidence="22" type="ORF">LACPI_0537</name>
</gene>
<evidence type="ECO:0000256" key="8">
    <source>
        <dbReference type="ARBA" id="ARBA00022777"/>
    </source>
</evidence>
<evidence type="ECO:0000256" key="14">
    <source>
        <dbReference type="ARBA" id="ARBA00074554"/>
    </source>
</evidence>
<evidence type="ECO:0000256" key="11">
    <source>
        <dbReference type="ARBA" id="ARBA00044053"/>
    </source>
</evidence>
<dbReference type="CDD" id="cd00212">
    <property type="entry name" value="PTS_IIB_glc"/>
    <property type="match status" value="1"/>
</dbReference>
<evidence type="ECO:0000259" key="21">
    <source>
        <dbReference type="PROSITE" id="PS51103"/>
    </source>
</evidence>
<comment type="subcellular location">
    <subcellularLocation>
        <location evidence="1">Cell membrane</location>
        <topology evidence="1">Multi-pass membrane protein</topology>
    </subcellularLocation>
</comment>
<evidence type="ECO:0000256" key="18">
    <source>
        <dbReference type="SAM" id="Phobius"/>
    </source>
</evidence>
<dbReference type="GO" id="GO:0009401">
    <property type="term" value="P:phosphoenolpyruvate-dependent sugar phosphotransferase system"/>
    <property type="evidence" value="ECO:0007669"/>
    <property type="project" value="UniProtKB-KW"/>
</dbReference>
<feature type="transmembrane region" description="Helical" evidence="18">
    <location>
        <begin position="333"/>
        <end position="356"/>
    </location>
</feature>
<dbReference type="AlphaFoldDB" id="A0A0D6DUX7"/>
<evidence type="ECO:0000259" key="20">
    <source>
        <dbReference type="PROSITE" id="PS51098"/>
    </source>
</evidence>
<evidence type="ECO:0000256" key="4">
    <source>
        <dbReference type="ARBA" id="ARBA00022597"/>
    </source>
</evidence>
<organism evidence="22 23">
    <name type="scientific">Pseudolactococcus piscium MKFS47</name>
    <dbReference type="NCBI Taxonomy" id="297352"/>
    <lineage>
        <taxon>Bacteria</taxon>
        <taxon>Bacillati</taxon>
        <taxon>Bacillota</taxon>
        <taxon>Bacilli</taxon>
        <taxon>Lactobacillales</taxon>
        <taxon>Streptococcaceae</taxon>
        <taxon>Pseudolactococcus</taxon>
    </lineage>
</organism>
<dbReference type="PROSITE" id="PS51098">
    <property type="entry name" value="PTS_EIIB_TYPE_1"/>
    <property type="match status" value="1"/>
</dbReference>
<dbReference type="GO" id="GO:0015771">
    <property type="term" value="P:trehalose transport"/>
    <property type="evidence" value="ECO:0007669"/>
    <property type="project" value="TreeGrafter"/>
</dbReference>
<dbReference type="InterPro" id="IPR013013">
    <property type="entry name" value="PTS_EIIC_1"/>
</dbReference>
<evidence type="ECO:0000256" key="6">
    <source>
        <dbReference type="ARBA" id="ARBA00022683"/>
    </source>
</evidence>
<keyword evidence="9 18" id="KW-1133">Transmembrane helix</keyword>
<evidence type="ECO:0000256" key="9">
    <source>
        <dbReference type="ARBA" id="ARBA00022989"/>
    </source>
</evidence>
<keyword evidence="7 18" id="KW-0812">Transmembrane</keyword>
<protein>
    <recommendedName>
        <fullName evidence="14">PTS system sucrose-specific EIIBCA component</fullName>
        <ecNumber evidence="11">2.7.1.211</ecNumber>
    </recommendedName>
    <alternativeName>
        <fullName evidence="15">EIIBCA-Scr</fullName>
    </alternativeName>
</protein>
<feature type="domain" description="PTS EIIA type-1" evidence="19">
    <location>
        <begin position="515"/>
        <end position="619"/>
    </location>
</feature>
<feature type="domain" description="PTS EIIB type-1" evidence="20">
    <location>
        <begin position="5"/>
        <end position="87"/>
    </location>
</feature>
<evidence type="ECO:0000256" key="1">
    <source>
        <dbReference type="ARBA" id="ARBA00004651"/>
    </source>
</evidence>
<dbReference type="Pfam" id="PF00367">
    <property type="entry name" value="PTS_EIIB"/>
    <property type="match status" value="1"/>
</dbReference>
<dbReference type="Pfam" id="PF00358">
    <property type="entry name" value="PTS_EIIA_1"/>
    <property type="match status" value="1"/>
</dbReference>
<accession>A0A0D6DUX7</accession>
<comment type="catalytic activity">
    <reaction evidence="13">
        <text>N(pros)-phospho-L-histidyl-[protein](out) + sucrose = sucrose 6(G)-phosphate(in) + L-histidyl-[protein]</text>
        <dbReference type="Rhea" id="RHEA:49236"/>
        <dbReference type="Rhea" id="RHEA-COMP:9745"/>
        <dbReference type="Rhea" id="RHEA-COMP:9746"/>
        <dbReference type="ChEBI" id="CHEBI:17992"/>
        <dbReference type="ChEBI" id="CHEBI:29979"/>
        <dbReference type="ChEBI" id="CHEBI:64837"/>
        <dbReference type="ChEBI" id="CHEBI:91002"/>
        <dbReference type="EC" id="2.7.1.211"/>
    </reaction>
</comment>
<keyword evidence="5" id="KW-0808">Transferase</keyword>
<dbReference type="PROSITE" id="PS00371">
    <property type="entry name" value="PTS_EIIA_TYPE_1_HIS"/>
    <property type="match status" value="1"/>
</dbReference>
<dbReference type="FunFam" id="2.70.70.10:FF:000001">
    <property type="entry name" value="PTS system glucose-specific IIA component"/>
    <property type="match status" value="1"/>
</dbReference>
<feature type="transmembrane region" description="Helical" evidence="18">
    <location>
        <begin position="214"/>
        <end position="241"/>
    </location>
</feature>
<evidence type="ECO:0000256" key="5">
    <source>
        <dbReference type="ARBA" id="ARBA00022679"/>
    </source>
</evidence>
<dbReference type="PROSITE" id="PS51103">
    <property type="entry name" value="PTS_EIIC_TYPE_1"/>
    <property type="match status" value="1"/>
</dbReference>
<dbReference type="Gene3D" id="2.70.70.10">
    <property type="entry name" value="Glucose Permease (Domain IIA)"/>
    <property type="match status" value="1"/>
</dbReference>
<feature type="transmembrane region" description="Helical" evidence="18">
    <location>
        <begin position="253"/>
        <end position="273"/>
    </location>
</feature>
<dbReference type="PROSITE" id="PS51093">
    <property type="entry name" value="PTS_EIIA_TYPE_1"/>
    <property type="match status" value="1"/>
</dbReference>
<dbReference type="GO" id="GO:0090589">
    <property type="term" value="F:protein-phosphocysteine-trehalose phosphotransferase system transporter activity"/>
    <property type="evidence" value="ECO:0007669"/>
    <property type="project" value="TreeGrafter"/>
</dbReference>
<feature type="transmembrane region" description="Helical" evidence="18">
    <location>
        <begin position="368"/>
        <end position="389"/>
    </location>
</feature>
<keyword evidence="2" id="KW-0813">Transport</keyword>
<reference evidence="23" key="1">
    <citation type="submission" date="2015-01" db="EMBL/GenBank/DDBJ databases">
        <authorList>
            <person name="Andreevskaya M."/>
        </authorList>
    </citation>
    <scope>NUCLEOTIDE SEQUENCE [LARGE SCALE GENOMIC DNA]</scope>
    <source>
        <strain evidence="23">MKFS47</strain>
    </source>
</reference>
<dbReference type="GO" id="GO:0016301">
    <property type="term" value="F:kinase activity"/>
    <property type="evidence" value="ECO:0007669"/>
    <property type="project" value="UniProtKB-KW"/>
</dbReference>
<feature type="domain" description="PTS EIIC type-1" evidence="21">
    <location>
        <begin position="105"/>
        <end position="481"/>
    </location>
</feature>
<dbReference type="EMBL" id="LN774769">
    <property type="protein sequence ID" value="CEN27737.1"/>
    <property type="molecule type" value="Genomic_DNA"/>
</dbReference>
<feature type="transmembrane region" description="Helical" evidence="18">
    <location>
        <begin position="304"/>
        <end position="327"/>
    </location>
</feature>
<keyword evidence="4" id="KW-0762">Sugar transport</keyword>
<evidence type="ECO:0000256" key="17">
    <source>
        <dbReference type="SAM" id="MobiDB-lite"/>
    </source>
</evidence>
<proteinExistence type="predicted"/>